<organism evidence="1">
    <name type="scientific">Amphimedon queenslandica</name>
    <name type="common">Sponge</name>
    <dbReference type="NCBI Taxonomy" id="400682"/>
    <lineage>
        <taxon>Eukaryota</taxon>
        <taxon>Metazoa</taxon>
        <taxon>Porifera</taxon>
        <taxon>Demospongiae</taxon>
        <taxon>Heteroscleromorpha</taxon>
        <taxon>Haplosclerida</taxon>
        <taxon>Niphatidae</taxon>
        <taxon>Amphimedon</taxon>
    </lineage>
</organism>
<protein>
    <submittedName>
        <fullName evidence="1">Uncharacterized protein</fullName>
    </submittedName>
</protein>
<name>A0A1X7U2H8_AMPQE</name>
<evidence type="ECO:0000313" key="1">
    <source>
        <dbReference type="EnsemblMetazoa" id="Aqu2.1.22092_001"/>
    </source>
</evidence>
<dbReference type="AlphaFoldDB" id="A0A1X7U2H8"/>
<sequence length="194" mass="22265">MQLAPPSDTPTLVETGAESRLVTDDEVFIHTSLMYAERKRMVQILLRFEFYYYFKIEEEEEYVTETVVQLLRGYYSPTIMGKLLEDVIVSEYSVKCFALLRRIFEDLMIPLPSCLCSPSSSVPVTPVSLFKDNFSEEEKCKSPTEATISEEPILKTTSLARRAIFQGLAYQRNPKFVVDQRQFVEGVCSLAIEE</sequence>
<dbReference type="InParanoid" id="A0A1X7U2H8"/>
<proteinExistence type="predicted"/>
<dbReference type="EnsemblMetazoa" id="Aqu2.1.22092_001">
    <property type="protein sequence ID" value="Aqu2.1.22092_001"/>
    <property type="gene ID" value="Aqu2.1.22092"/>
</dbReference>
<reference evidence="1" key="1">
    <citation type="submission" date="2017-05" db="UniProtKB">
        <authorList>
            <consortium name="EnsemblMetazoa"/>
        </authorList>
    </citation>
    <scope>IDENTIFICATION</scope>
</reference>
<accession>A0A1X7U2H8</accession>